<name>A0A0J1BLI2_RHOIS</name>
<proteinExistence type="predicted"/>
<sequence length="40" mass="4375">MNWTAVSSLSVPLEPHLVWEGISAGRGEDSLAFWMQVADS</sequence>
<protein>
    <submittedName>
        <fullName evidence="1">Uncharacterized protein</fullName>
    </submittedName>
</protein>
<dbReference type="Proteomes" id="UP000036367">
    <property type="component" value="Unassembled WGS sequence"/>
</dbReference>
<reference evidence="1" key="1">
    <citation type="submission" date="2015-05" db="EMBL/GenBank/DDBJ databases">
        <title>Permanent draft genome of Rhodopirellula islandicus K833.</title>
        <authorList>
            <person name="Kizina J."/>
            <person name="Richter M."/>
            <person name="Glockner F.O."/>
            <person name="Harder J."/>
        </authorList>
    </citation>
    <scope>NUCLEOTIDE SEQUENCE [LARGE SCALE GENOMIC DNA]</scope>
    <source>
        <strain evidence="1">K833</strain>
    </source>
</reference>
<dbReference type="EMBL" id="LECT01000006">
    <property type="protein sequence ID" value="KLU07371.1"/>
    <property type="molecule type" value="Genomic_DNA"/>
</dbReference>
<gene>
    <name evidence="1" type="ORF">RISK_000449</name>
</gene>
<organism evidence="1 2">
    <name type="scientific">Rhodopirellula islandica</name>
    <dbReference type="NCBI Taxonomy" id="595434"/>
    <lineage>
        <taxon>Bacteria</taxon>
        <taxon>Pseudomonadati</taxon>
        <taxon>Planctomycetota</taxon>
        <taxon>Planctomycetia</taxon>
        <taxon>Pirellulales</taxon>
        <taxon>Pirellulaceae</taxon>
        <taxon>Rhodopirellula</taxon>
    </lineage>
</organism>
<dbReference type="AlphaFoldDB" id="A0A0J1BLI2"/>
<accession>A0A0J1BLI2</accession>
<comment type="caution">
    <text evidence="1">The sequence shown here is derived from an EMBL/GenBank/DDBJ whole genome shotgun (WGS) entry which is preliminary data.</text>
</comment>
<evidence type="ECO:0000313" key="2">
    <source>
        <dbReference type="Proteomes" id="UP000036367"/>
    </source>
</evidence>
<dbReference type="PATRIC" id="fig|595434.4.peg.433"/>
<evidence type="ECO:0000313" key="1">
    <source>
        <dbReference type="EMBL" id="KLU07371.1"/>
    </source>
</evidence>
<keyword evidence="2" id="KW-1185">Reference proteome</keyword>